<protein>
    <submittedName>
        <fullName evidence="3">Glycerophosphodiester phosphodiesterase family protein</fullName>
    </submittedName>
</protein>
<dbReference type="PROSITE" id="PS51704">
    <property type="entry name" value="GP_PDE"/>
    <property type="match status" value="1"/>
</dbReference>
<organism evidence="3 4">
    <name type="scientific">Thetidibacter halocola</name>
    <dbReference type="NCBI Taxonomy" id="2827239"/>
    <lineage>
        <taxon>Bacteria</taxon>
        <taxon>Pseudomonadati</taxon>
        <taxon>Pseudomonadota</taxon>
        <taxon>Alphaproteobacteria</taxon>
        <taxon>Rhodobacterales</taxon>
        <taxon>Roseobacteraceae</taxon>
        <taxon>Thetidibacter</taxon>
    </lineage>
</organism>
<keyword evidence="4" id="KW-1185">Reference proteome</keyword>
<proteinExistence type="predicted"/>
<feature type="signal peptide" evidence="1">
    <location>
        <begin position="1"/>
        <end position="20"/>
    </location>
</feature>
<dbReference type="Gene3D" id="3.20.20.190">
    <property type="entry name" value="Phosphatidylinositol (PI) phosphodiesterase"/>
    <property type="match status" value="1"/>
</dbReference>
<accession>A0A8J8B933</accession>
<keyword evidence="1" id="KW-0732">Signal</keyword>
<reference evidence="3" key="1">
    <citation type="submission" date="2021-04" db="EMBL/GenBank/DDBJ databases">
        <authorList>
            <person name="Yoon J."/>
        </authorList>
    </citation>
    <scope>NUCLEOTIDE SEQUENCE</scope>
    <source>
        <strain evidence="3">KMU-90</strain>
    </source>
</reference>
<gene>
    <name evidence="3" type="ORF">KB874_13710</name>
</gene>
<dbReference type="GO" id="GO:0006629">
    <property type="term" value="P:lipid metabolic process"/>
    <property type="evidence" value="ECO:0007669"/>
    <property type="project" value="InterPro"/>
</dbReference>
<dbReference type="Proteomes" id="UP000681356">
    <property type="component" value="Unassembled WGS sequence"/>
</dbReference>
<feature type="chain" id="PRO_5035166251" evidence="1">
    <location>
        <begin position="21"/>
        <end position="301"/>
    </location>
</feature>
<dbReference type="AlphaFoldDB" id="A0A8J8B933"/>
<dbReference type="CDD" id="cd08566">
    <property type="entry name" value="GDPD_AtGDE_like"/>
    <property type="match status" value="1"/>
</dbReference>
<evidence type="ECO:0000313" key="4">
    <source>
        <dbReference type="Proteomes" id="UP000681356"/>
    </source>
</evidence>
<dbReference type="SUPFAM" id="SSF51695">
    <property type="entry name" value="PLC-like phosphodiesterases"/>
    <property type="match status" value="1"/>
</dbReference>
<dbReference type="EMBL" id="JAGTUU010000005">
    <property type="protein sequence ID" value="MBS0125145.1"/>
    <property type="molecule type" value="Genomic_DNA"/>
</dbReference>
<evidence type="ECO:0000256" key="1">
    <source>
        <dbReference type="SAM" id="SignalP"/>
    </source>
</evidence>
<dbReference type="InterPro" id="IPR030395">
    <property type="entry name" value="GP_PDE_dom"/>
</dbReference>
<evidence type="ECO:0000313" key="3">
    <source>
        <dbReference type="EMBL" id="MBS0125145.1"/>
    </source>
</evidence>
<dbReference type="GO" id="GO:0008081">
    <property type="term" value="F:phosphoric diester hydrolase activity"/>
    <property type="evidence" value="ECO:0007669"/>
    <property type="project" value="InterPro"/>
</dbReference>
<dbReference type="PANTHER" id="PTHR46211:SF14">
    <property type="entry name" value="GLYCEROPHOSPHODIESTER PHOSPHODIESTERASE"/>
    <property type="match status" value="1"/>
</dbReference>
<dbReference type="RefSeq" id="WP_212537104.1">
    <property type="nucleotide sequence ID" value="NZ_JAGTUU010000005.1"/>
</dbReference>
<evidence type="ECO:0000259" key="2">
    <source>
        <dbReference type="PROSITE" id="PS51704"/>
    </source>
</evidence>
<dbReference type="PANTHER" id="PTHR46211">
    <property type="entry name" value="GLYCEROPHOSPHORYL DIESTER PHOSPHODIESTERASE"/>
    <property type="match status" value="1"/>
</dbReference>
<dbReference type="InterPro" id="IPR017946">
    <property type="entry name" value="PLC-like_Pdiesterase_TIM-brl"/>
</dbReference>
<name>A0A8J8B933_9RHOB</name>
<feature type="domain" description="GP-PDE" evidence="2">
    <location>
        <begin position="35"/>
        <end position="281"/>
    </location>
</feature>
<comment type="caution">
    <text evidence="3">The sequence shown here is derived from an EMBL/GenBank/DDBJ whole genome shotgun (WGS) entry which is preliminary data.</text>
</comment>
<sequence>MLARLALLAFTLSMLPARIAAPADVESWLAEGQPPLVIAHRSAEIGRLPDNTLAWIEAAIALGVDALHVNPQQTADDGYVLMHDNTLNRTTDVEAVFPDGPPGGPTRQQRGGRDYVRDYTAADIARLRITDSAGVVHPVPTLHEALDLVGGRVVVQLGLKTYEAESLAEALRGRDPDGLLLMELYSAGSDQSRLRALADRTGIGVAASLYRSRDYLADFEALHAQIGPALRMVSVRSAGVTPAFLATVSERGVRVAISGWDGGEDSALVYKDDPGPWRAALAHGFSALTDQPERLLTALGR</sequence>
<dbReference type="Pfam" id="PF03009">
    <property type="entry name" value="GDPD"/>
    <property type="match status" value="1"/>
</dbReference>